<organism evidence="2 3">
    <name type="scientific">Rhodococcus opacus</name>
    <name type="common">Nocardia opaca</name>
    <dbReference type="NCBI Taxonomy" id="37919"/>
    <lineage>
        <taxon>Bacteria</taxon>
        <taxon>Bacillati</taxon>
        <taxon>Actinomycetota</taxon>
        <taxon>Actinomycetes</taxon>
        <taxon>Mycobacteriales</taxon>
        <taxon>Nocardiaceae</taxon>
        <taxon>Rhodococcus</taxon>
    </lineage>
</organism>
<name>A0A1B1K151_RHOOP</name>
<accession>A0A1B1K151</accession>
<keyword evidence="1" id="KW-1133">Transmembrane helix</keyword>
<keyword evidence="1" id="KW-0472">Membrane</keyword>
<sequence>MPKTIIPIIPVAAALWLVLAALGAWSTVAFAVAALAAVVSGTYLLASAVTGARHR</sequence>
<gene>
    <name evidence="2" type="ORF">R1CP_07885</name>
</gene>
<evidence type="ECO:0000256" key="1">
    <source>
        <dbReference type="SAM" id="Phobius"/>
    </source>
</evidence>
<feature type="transmembrane region" description="Helical" evidence="1">
    <location>
        <begin position="30"/>
        <end position="52"/>
    </location>
</feature>
<protein>
    <submittedName>
        <fullName evidence="2">Putative membrane protein</fullName>
    </submittedName>
</protein>
<evidence type="ECO:0000313" key="3">
    <source>
        <dbReference type="Proteomes" id="UP000186108"/>
    </source>
</evidence>
<dbReference type="AlphaFoldDB" id="A0A1B1K151"/>
<proteinExistence type="predicted"/>
<dbReference type="EMBL" id="CP009111">
    <property type="protein sequence ID" value="ANS26298.1"/>
    <property type="molecule type" value="Genomic_DNA"/>
</dbReference>
<evidence type="ECO:0000313" key="2">
    <source>
        <dbReference type="EMBL" id="ANS26298.1"/>
    </source>
</evidence>
<dbReference type="Proteomes" id="UP000186108">
    <property type="component" value="Chromosome"/>
</dbReference>
<dbReference type="PATRIC" id="fig|37919.13.peg.1615"/>
<reference evidence="2 3" key="1">
    <citation type="submission" date="2014-07" db="EMBL/GenBank/DDBJ databases">
        <authorList>
            <person name="Zhang J.E."/>
            <person name="Yang H."/>
            <person name="Guo J."/>
            <person name="Deng Z."/>
            <person name="Luo H."/>
            <person name="Luo M."/>
            <person name="Zhao B."/>
        </authorList>
    </citation>
    <scope>NUCLEOTIDE SEQUENCE [LARGE SCALE GENOMIC DNA]</scope>
    <source>
        <strain evidence="2 3">1CP</strain>
    </source>
</reference>
<keyword evidence="1" id="KW-0812">Transmembrane</keyword>